<evidence type="ECO:0000259" key="7">
    <source>
        <dbReference type="PROSITE" id="PS51394"/>
    </source>
</evidence>
<dbReference type="InterPro" id="IPR036322">
    <property type="entry name" value="WD40_repeat_dom_sf"/>
</dbReference>
<evidence type="ECO:0000256" key="1">
    <source>
        <dbReference type="ARBA" id="ARBA00004496"/>
    </source>
</evidence>
<evidence type="ECO:0000256" key="3">
    <source>
        <dbReference type="ARBA" id="ARBA00022574"/>
    </source>
</evidence>
<evidence type="ECO:0000256" key="2">
    <source>
        <dbReference type="ARBA" id="ARBA00022490"/>
    </source>
</evidence>
<dbReference type="GO" id="GO:0005737">
    <property type="term" value="C:cytoplasm"/>
    <property type="evidence" value="ECO:0007669"/>
    <property type="project" value="UniProtKB-SubCell"/>
</dbReference>
<dbReference type="InterPro" id="IPR015155">
    <property type="entry name" value="PFU"/>
</dbReference>
<dbReference type="InterPro" id="IPR001680">
    <property type="entry name" value="WD40_rpt"/>
</dbReference>
<dbReference type="InterPro" id="IPR038122">
    <property type="entry name" value="PFU_sf"/>
</dbReference>
<dbReference type="Pfam" id="PF09070">
    <property type="entry name" value="PFU"/>
    <property type="match status" value="1"/>
</dbReference>
<feature type="domain" description="PFU" evidence="7">
    <location>
        <begin position="381"/>
        <end position="477"/>
    </location>
</feature>
<keyword evidence="3 5" id="KW-0853">WD repeat</keyword>
<feature type="compositionally biased region" description="Polar residues" evidence="6">
    <location>
        <begin position="338"/>
        <end position="347"/>
    </location>
</feature>
<dbReference type="GO" id="GO:0043161">
    <property type="term" value="P:proteasome-mediated ubiquitin-dependent protein catabolic process"/>
    <property type="evidence" value="ECO:0007669"/>
    <property type="project" value="TreeGrafter"/>
</dbReference>
<dbReference type="AlphaFoldDB" id="A0AAN7BCH0"/>
<reference evidence="9" key="1">
    <citation type="journal article" date="2023" name="Mol. Phylogenet. Evol.">
        <title>Genome-scale phylogeny and comparative genomics of the fungal order Sordariales.</title>
        <authorList>
            <person name="Hensen N."/>
            <person name="Bonometti L."/>
            <person name="Westerberg I."/>
            <person name="Brannstrom I.O."/>
            <person name="Guillou S."/>
            <person name="Cros-Aarteil S."/>
            <person name="Calhoun S."/>
            <person name="Haridas S."/>
            <person name="Kuo A."/>
            <person name="Mondo S."/>
            <person name="Pangilinan J."/>
            <person name="Riley R."/>
            <person name="LaButti K."/>
            <person name="Andreopoulos B."/>
            <person name="Lipzen A."/>
            <person name="Chen C."/>
            <person name="Yan M."/>
            <person name="Daum C."/>
            <person name="Ng V."/>
            <person name="Clum A."/>
            <person name="Steindorff A."/>
            <person name="Ohm R.A."/>
            <person name="Martin F."/>
            <person name="Silar P."/>
            <person name="Natvig D.O."/>
            <person name="Lalanne C."/>
            <person name="Gautier V."/>
            <person name="Ament-Velasquez S.L."/>
            <person name="Kruys A."/>
            <person name="Hutchinson M.I."/>
            <person name="Powell A.J."/>
            <person name="Barry K."/>
            <person name="Miller A.N."/>
            <person name="Grigoriev I.V."/>
            <person name="Debuchy R."/>
            <person name="Gladieux P."/>
            <person name="Hiltunen Thoren M."/>
            <person name="Johannesson H."/>
        </authorList>
    </citation>
    <scope>NUCLEOTIDE SEQUENCE</scope>
    <source>
        <strain evidence="9">PSN293</strain>
    </source>
</reference>
<feature type="domain" description="PUL" evidence="8">
    <location>
        <begin position="502"/>
        <end position="813"/>
    </location>
</feature>
<accession>A0AAN7BCH0</accession>
<evidence type="ECO:0000313" key="10">
    <source>
        <dbReference type="Proteomes" id="UP001301769"/>
    </source>
</evidence>
<dbReference type="PANTHER" id="PTHR19849">
    <property type="entry name" value="PHOSPHOLIPASE A-2-ACTIVATING PROTEIN"/>
    <property type="match status" value="1"/>
</dbReference>
<protein>
    <submittedName>
        <fullName evidence="9">PUL domain-containing protein</fullName>
    </submittedName>
</protein>
<sequence length="815" mass="87919">MSDFKLSAQLKGHDGDVRAVCFPAPNVVISASRDYTVRVWRKTEQHPNFDVTITSQGHAYVNSLTFLRPSGQYADGLVVSSGNEPIIEVKKPTATTTDNAERLLVGHANNVCALDASPNGSWLVSGSWDGKAIVWSTDTWEMAQQLVHEGDVKSVWGVLAYDESTVITGSADGLIRIFKLEGLKDAQVRPWRTMSTGGVVRALCKLPTGSSGHPSGAEFASAGNDGIVRLWKLNGTEVGSLSGHDSFIYSLASLPTGEIVSAGEDRTLRIWRGSQCVQTITHPAISVWTVAVCAENGDIVSGTSDNMIRVFTRKEERVADAQTLAQFEESVRASAIPQQQLGSSVNKENQDPKSWLQTHSGTKDGQIKTVREDDGTIGAYQWSTGQGQWIHVGTVVDSAGSSGKKVAYKGKEYDFVFDVDIEDGKPPLKLPYNLTDNPYEAATKFLGDNELPITYLDNVANFITQNTQNATIGQGSNVPSADPYGTESRYRPGDAPPPPKPKFLPHMKYLALTQSKLELALKKLKELNEKQIQAGNTRIAMEPSNISLLESQVGTISQVPSTSGDEGSPATLEAAKTIFSIIAQWPYGERLPALDFLRCLVVQPKVAALSDRHYGNIINIALRGALDTRDPFQGDNKTLGAFIEKGVDEKSVNANSVMMALRTVTNLFSTPEGGKLAASDVGTIVSFLTRVAGTNSGQQAIGAANINVQIALTSATFNLACLAYRERKKSPPEESVDLGALAEIVNVVETIVRKQSDSEVMFRALMTLGMILSAGGDAKELAKSLEVDQWVKHAADKTSEARVKDVAAECLAYLK</sequence>
<evidence type="ECO:0000256" key="5">
    <source>
        <dbReference type="PROSITE-ProRule" id="PRU00221"/>
    </source>
</evidence>
<feature type="repeat" description="WD" evidence="5">
    <location>
        <begin position="241"/>
        <end position="271"/>
    </location>
</feature>
<evidence type="ECO:0000259" key="8">
    <source>
        <dbReference type="PROSITE" id="PS51396"/>
    </source>
</evidence>
<name>A0AAN7BCH0_9PEZI</name>
<dbReference type="PROSITE" id="PS50294">
    <property type="entry name" value="WD_REPEATS_REGION"/>
    <property type="match status" value="3"/>
</dbReference>
<dbReference type="SUPFAM" id="SSF50978">
    <property type="entry name" value="WD40 repeat-like"/>
    <property type="match status" value="1"/>
</dbReference>
<dbReference type="PANTHER" id="PTHR19849:SF0">
    <property type="entry name" value="PHOSPHOLIPASE A-2-ACTIVATING PROTEIN"/>
    <property type="match status" value="1"/>
</dbReference>
<dbReference type="PROSITE" id="PS51396">
    <property type="entry name" value="PUL"/>
    <property type="match status" value="1"/>
</dbReference>
<dbReference type="GO" id="GO:0010992">
    <property type="term" value="P:ubiquitin recycling"/>
    <property type="evidence" value="ECO:0007669"/>
    <property type="project" value="TreeGrafter"/>
</dbReference>
<dbReference type="InterPro" id="IPR015943">
    <property type="entry name" value="WD40/YVTN_repeat-like_dom_sf"/>
</dbReference>
<gene>
    <name evidence="9" type="ORF">QBC37DRAFT_410784</name>
</gene>
<dbReference type="PROSITE" id="PS50082">
    <property type="entry name" value="WD_REPEATS_2"/>
    <property type="match status" value="3"/>
</dbReference>
<dbReference type="Gene3D" id="3.10.20.870">
    <property type="entry name" value="PFU (PLAA family ubiquitin binding), C-terminal domain"/>
    <property type="match status" value="1"/>
</dbReference>
<feature type="repeat" description="WD" evidence="5">
    <location>
        <begin position="104"/>
        <end position="145"/>
    </location>
</feature>
<feature type="region of interest" description="Disordered" evidence="6">
    <location>
        <begin position="338"/>
        <end position="364"/>
    </location>
</feature>
<keyword evidence="4" id="KW-0677">Repeat</keyword>
<organism evidence="9 10">
    <name type="scientific">Rhypophila decipiens</name>
    <dbReference type="NCBI Taxonomy" id="261697"/>
    <lineage>
        <taxon>Eukaryota</taxon>
        <taxon>Fungi</taxon>
        <taxon>Dikarya</taxon>
        <taxon>Ascomycota</taxon>
        <taxon>Pezizomycotina</taxon>
        <taxon>Sordariomycetes</taxon>
        <taxon>Sordariomycetidae</taxon>
        <taxon>Sordariales</taxon>
        <taxon>Naviculisporaceae</taxon>
        <taxon>Rhypophila</taxon>
    </lineage>
</organism>
<evidence type="ECO:0000256" key="4">
    <source>
        <dbReference type="ARBA" id="ARBA00022737"/>
    </source>
</evidence>
<evidence type="ECO:0000313" key="9">
    <source>
        <dbReference type="EMBL" id="KAK4218903.1"/>
    </source>
</evidence>
<dbReference type="CDD" id="cd00200">
    <property type="entry name" value="WD40"/>
    <property type="match status" value="1"/>
</dbReference>
<dbReference type="GO" id="GO:0043130">
    <property type="term" value="F:ubiquitin binding"/>
    <property type="evidence" value="ECO:0007669"/>
    <property type="project" value="TreeGrafter"/>
</dbReference>
<dbReference type="FunFam" id="2.130.10.10:FF:000236">
    <property type="entry name" value="Polyubiquitin binding protein (Doa1/Ufd3)"/>
    <property type="match status" value="1"/>
</dbReference>
<reference evidence="9" key="2">
    <citation type="submission" date="2023-05" db="EMBL/GenBank/DDBJ databases">
        <authorList>
            <consortium name="Lawrence Berkeley National Laboratory"/>
            <person name="Steindorff A."/>
            <person name="Hensen N."/>
            <person name="Bonometti L."/>
            <person name="Westerberg I."/>
            <person name="Brannstrom I.O."/>
            <person name="Guillou S."/>
            <person name="Cros-Aarteil S."/>
            <person name="Calhoun S."/>
            <person name="Haridas S."/>
            <person name="Kuo A."/>
            <person name="Mondo S."/>
            <person name="Pangilinan J."/>
            <person name="Riley R."/>
            <person name="Labutti K."/>
            <person name="Andreopoulos B."/>
            <person name="Lipzen A."/>
            <person name="Chen C."/>
            <person name="Yanf M."/>
            <person name="Daum C."/>
            <person name="Ng V."/>
            <person name="Clum A."/>
            <person name="Ohm R."/>
            <person name="Martin F."/>
            <person name="Silar P."/>
            <person name="Natvig D."/>
            <person name="Lalanne C."/>
            <person name="Gautier V."/>
            <person name="Ament-Velasquez S.L."/>
            <person name="Kruys A."/>
            <person name="Hutchinson M.I."/>
            <person name="Powell A.J."/>
            <person name="Barry K."/>
            <person name="Miller A.N."/>
            <person name="Grigoriev I.V."/>
            <person name="Debuchy R."/>
            <person name="Gladieux P."/>
            <person name="Thoren M.H."/>
            <person name="Johannesson H."/>
        </authorList>
    </citation>
    <scope>NUCLEOTIDE SEQUENCE</scope>
    <source>
        <strain evidence="9">PSN293</strain>
    </source>
</reference>
<feature type="repeat" description="WD" evidence="5">
    <location>
        <begin position="10"/>
        <end position="40"/>
    </location>
</feature>
<feature type="region of interest" description="Disordered" evidence="6">
    <location>
        <begin position="470"/>
        <end position="499"/>
    </location>
</feature>
<keyword evidence="2" id="KW-0963">Cytoplasm</keyword>
<keyword evidence="10" id="KW-1185">Reference proteome</keyword>
<dbReference type="Gene3D" id="1.25.10.10">
    <property type="entry name" value="Leucine-rich Repeat Variant"/>
    <property type="match status" value="1"/>
</dbReference>
<dbReference type="SMART" id="SM00320">
    <property type="entry name" value="WD40"/>
    <property type="match status" value="6"/>
</dbReference>
<feature type="compositionally biased region" description="Polar residues" evidence="6">
    <location>
        <begin position="470"/>
        <end position="479"/>
    </location>
</feature>
<dbReference type="Proteomes" id="UP001301769">
    <property type="component" value="Unassembled WGS sequence"/>
</dbReference>
<dbReference type="InterPro" id="IPR011989">
    <property type="entry name" value="ARM-like"/>
</dbReference>
<dbReference type="Gene3D" id="2.130.10.10">
    <property type="entry name" value="YVTN repeat-like/Quinoprotein amine dehydrogenase"/>
    <property type="match status" value="1"/>
</dbReference>
<dbReference type="EMBL" id="MU858050">
    <property type="protein sequence ID" value="KAK4218903.1"/>
    <property type="molecule type" value="Genomic_DNA"/>
</dbReference>
<dbReference type="PROSITE" id="PS51394">
    <property type="entry name" value="PFU"/>
    <property type="match status" value="1"/>
</dbReference>
<dbReference type="InterPro" id="IPR013535">
    <property type="entry name" value="PUL_dom"/>
</dbReference>
<comment type="subcellular location">
    <subcellularLocation>
        <location evidence="1">Cytoplasm</location>
    </subcellularLocation>
</comment>
<dbReference type="Pfam" id="PF00400">
    <property type="entry name" value="WD40"/>
    <property type="match status" value="5"/>
</dbReference>
<comment type="caution">
    <text evidence="9">The sequence shown here is derived from an EMBL/GenBank/DDBJ whole genome shotgun (WGS) entry which is preliminary data.</text>
</comment>
<proteinExistence type="predicted"/>
<dbReference type="Pfam" id="PF08324">
    <property type="entry name" value="PUL"/>
    <property type="match status" value="1"/>
</dbReference>
<dbReference type="GO" id="GO:0005634">
    <property type="term" value="C:nucleus"/>
    <property type="evidence" value="ECO:0007669"/>
    <property type="project" value="TreeGrafter"/>
</dbReference>
<evidence type="ECO:0000256" key="6">
    <source>
        <dbReference type="SAM" id="MobiDB-lite"/>
    </source>
</evidence>